<keyword evidence="5" id="KW-0804">Transcription</keyword>
<keyword evidence="7" id="KW-0175">Coiled coil</keyword>
<evidence type="ECO:0000313" key="9">
    <source>
        <dbReference type="Proteomes" id="UP000198807"/>
    </source>
</evidence>
<evidence type="ECO:0000256" key="4">
    <source>
        <dbReference type="ARBA" id="ARBA00023125"/>
    </source>
</evidence>
<organism evidence="8 9">
    <name type="scientific">Halomonas daqiaonensis</name>
    <dbReference type="NCBI Taxonomy" id="650850"/>
    <lineage>
        <taxon>Bacteria</taxon>
        <taxon>Pseudomonadati</taxon>
        <taxon>Pseudomonadota</taxon>
        <taxon>Gammaproteobacteria</taxon>
        <taxon>Oceanospirillales</taxon>
        <taxon>Halomonadaceae</taxon>
        <taxon>Halomonas</taxon>
    </lineage>
</organism>
<dbReference type="Proteomes" id="UP000198807">
    <property type="component" value="Unassembled WGS sequence"/>
</dbReference>
<keyword evidence="1" id="KW-0678">Repressor</keyword>
<feature type="coiled-coil region" evidence="7">
    <location>
        <begin position="104"/>
        <end position="131"/>
    </location>
</feature>
<evidence type="ECO:0000256" key="1">
    <source>
        <dbReference type="ARBA" id="ARBA00022491"/>
    </source>
</evidence>
<dbReference type="AlphaFoldDB" id="A0A1H7NZ20"/>
<evidence type="ECO:0000256" key="6">
    <source>
        <dbReference type="ARBA" id="ARBA00031853"/>
    </source>
</evidence>
<dbReference type="InterPro" id="IPR019661">
    <property type="entry name" value="RepA2"/>
</dbReference>
<name>A0A1H7NZ20_9GAMM</name>
<evidence type="ECO:0000256" key="2">
    <source>
        <dbReference type="ARBA" id="ARBA00022689"/>
    </source>
</evidence>
<dbReference type="EMBL" id="FOBC01000008">
    <property type="protein sequence ID" value="SEL28579.1"/>
    <property type="molecule type" value="Genomic_DNA"/>
</dbReference>
<evidence type="ECO:0000313" key="8">
    <source>
        <dbReference type="EMBL" id="SEL28579.1"/>
    </source>
</evidence>
<dbReference type="RefSeq" id="WP_089712567.1">
    <property type="nucleotide sequence ID" value="NZ_FOBC01000008.1"/>
</dbReference>
<evidence type="ECO:0000256" key="7">
    <source>
        <dbReference type="SAM" id="Coils"/>
    </source>
</evidence>
<keyword evidence="4" id="KW-0238">DNA-binding</keyword>
<keyword evidence="9" id="KW-1185">Reference proteome</keyword>
<accession>A0A1H7NZ20</accession>
<dbReference type="GO" id="GO:0006276">
    <property type="term" value="P:plasmid maintenance"/>
    <property type="evidence" value="ECO:0007669"/>
    <property type="project" value="UniProtKB-KW"/>
</dbReference>
<keyword evidence="2" id="KW-0615">Plasmid copy control</keyword>
<proteinExistence type="predicted"/>
<reference evidence="9" key="1">
    <citation type="submission" date="2016-10" db="EMBL/GenBank/DDBJ databases">
        <authorList>
            <person name="Varghese N."/>
            <person name="Submissions S."/>
        </authorList>
    </citation>
    <scope>NUCLEOTIDE SEQUENCE [LARGE SCALE GENOMIC DNA]</scope>
    <source>
        <strain evidence="9">CGMCC 1.9150</strain>
    </source>
</reference>
<keyword evidence="3" id="KW-0805">Transcription regulation</keyword>
<dbReference type="Pfam" id="PF10723">
    <property type="entry name" value="RepB-RCR_reg"/>
    <property type="match status" value="1"/>
</dbReference>
<protein>
    <recommendedName>
        <fullName evidence="6">Protein CopB</fullName>
    </recommendedName>
</protein>
<gene>
    <name evidence="8" type="ORF">SAMN04488129_108136</name>
</gene>
<sequence>MTELYKWLKPNDIEQLLWATNYLHDKNVSYNSNPPDPYNYLITLDQGSFNNPAYILAVRSMKAAWRQRKLRKKRHGKTEFSLIISNEKKKKLNNLSKKKGKTQSETLEELIDDETQRNEELRNEIKRQKDVFSQRLEITRGAHKRKVFEIEMYTNILLYLLEENLKKMIQYEMDAFKANHSSIHEHIGTKEFKEERFMSESETINKALKRVQSWTPKTFPLDVVTKLNTQQLIHKGK</sequence>
<dbReference type="OrthoDB" id="6158057at2"/>
<evidence type="ECO:0000256" key="5">
    <source>
        <dbReference type="ARBA" id="ARBA00023163"/>
    </source>
</evidence>
<dbReference type="GO" id="GO:0003677">
    <property type="term" value="F:DNA binding"/>
    <property type="evidence" value="ECO:0007669"/>
    <property type="project" value="UniProtKB-KW"/>
</dbReference>
<evidence type="ECO:0000256" key="3">
    <source>
        <dbReference type="ARBA" id="ARBA00023015"/>
    </source>
</evidence>